<dbReference type="Gene3D" id="3.40.50.450">
    <property type="match status" value="1"/>
</dbReference>
<dbReference type="EMBL" id="JAAAJA010000048">
    <property type="protein sequence ID" value="KAG0264576.1"/>
    <property type="molecule type" value="Genomic_DNA"/>
</dbReference>
<organism evidence="1 2">
    <name type="scientific">Mortierella polycephala</name>
    <dbReference type="NCBI Taxonomy" id="41804"/>
    <lineage>
        <taxon>Eukaryota</taxon>
        <taxon>Fungi</taxon>
        <taxon>Fungi incertae sedis</taxon>
        <taxon>Mucoromycota</taxon>
        <taxon>Mortierellomycotina</taxon>
        <taxon>Mortierellomycetes</taxon>
        <taxon>Mortierellales</taxon>
        <taxon>Mortierellaceae</taxon>
        <taxon>Mortierella</taxon>
    </lineage>
</organism>
<gene>
    <name evidence="1" type="ORF">BG011_006562</name>
</gene>
<evidence type="ECO:0000313" key="1">
    <source>
        <dbReference type="EMBL" id="KAG0264576.1"/>
    </source>
</evidence>
<name>A0A9P6QEM4_9FUNG</name>
<dbReference type="AlphaFoldDB" id="A0A9P6QEM4"/>
<dbReference type="SUPFAM" id="SSF102405">
    <property type="entry name" value="MCP/YpsA-like"/>
    <property type="match status" value="1"/>
</dbReference>
<keyword evidence="2" id="KW-1185">Reference proteome</keyword>
<sequence length="221" mass="24729">MSETDNTQTPVRFITVFCGASPGRDPEYVEMAKDLGREMLRRNYGLVYGGGSFGLMGAIAQTVHEGGGRVIGVIPEALKKIERPEIDDDVSNDQIFGEEIVVKDMHTRKALMNKLSSAFITMPGGYGTMEELLEITTWSQLSIHTKPVMLFNMKGYFTHLLKFIEHSVEEKFIVDWSAGVIVAGSTPKEVLDKLEVYKPPASRFSLKWNDVETTQSKEDFV</sequence>
<dbReference type="PANTHER" id="PTHR31223">
    <property type="entry name" value="LOG FAMILY PROTEIN YJL055W"/>
    <property type="match status" value="1"/>
</dbReference>
<comment type="caution">
    <text evidence="1">The sequence shown here is derived from an EMBL/GenBank/DDBJ whole genome shotgun (WGS) entry which is preliminary data.</text>
</comment>
<dbReference type="InterPro" id="IPR031100">
    <property type="entry name" value="LOG_fam"/>
</dbReference>
<dbReference type="Pfam" id="PF03641">
    <property type="entry name" value="Lysine_decarbox"/>
    <property type="match status" value="1"/>
</dbReference>
<dbReference type="GO" id="GO:0016799">
    <property type="term" value="F:hydrolase activity, hydrolyzing N-glycosyl compounds"/>
    <property type="evidence" value="ECO:0007669"/>
    <property type="project" value="TreeGrafter"/>
</dbReference>
<dbReference type="GO" id="GO:0005829">
    <property type="term" value="C:cytosol"/>
    <property type="evidence" value="ECO:0007669"/>
    <property type="project" value="TreeGrafter"/>
</dbReference>
<evidence type="ECO:0008006" key="3">
    <source>
        <dbReference type="Google" id="ProtNLM"/>
    </source>
</evidence>
<dbReference type="Proteomes" id="UP000726737">
    <property type="component" value="Unassembled WGS sequence"/>
</dbReference>
<accession>A0A9P6QEM4</accession>
<dbReference type="InterPro" id="IPR005269">
    <property type="entry name" value="LOG"/>
</dbReference>
<proteinExistence type="predicted"/>
<dbReference type="GO" id="GO:0009691">
    <property type="term" value="P:cytokinin biosynthetic process"/>
    <property type="evidence" value="ECO:0007669"/>
    <property type="project" value="InterPro"/>
</dbReference>
<dbReference type="OrthoDB" id="414463at2759"/>
<protein>
    <recommendedName>
        <fullName evidence="3">Cytokinin riboside 5'-monophosphate phosphoribohydrolase</fullName>
    </recommendedName>
</protein>
<evidence type="ECO:0000313" key="2">
    <source>
        <dbReference type="Proteomes" id="UP000726737"/>
    </source>
</evidence>
<reference evidence="1" key="1">
    <citation type="journal article" date="2020" name="Fungal Divers.">
        <title>Resolving the Mortierellaceae phylogeny through synthesis of multi-gene phylogenetics and phylogenomics.</title>
        <authorList>
            <person name="Vandepol N."/>
            <person name="Liber J."/>
            <person name="Desiro A."/>
            <person name="Na H."/>
            <person name="Kennedy M."/>
            <person name="Barry K."/>
            <person name="Grigoriev I.V."/>
            <person name="Miller A.N."/>
            <person name="O'Donnell K."/>
            <person name="Stajich J.E."/>
            <person name="Bonito G."/>
        </authorList>
    </citation>
    <scope>NUCLEOTIDE SEQUENCE</scope>
    <source>
        <strain evidence="1">KOD948</strain>
    </source>
</reference>
<dbReference type="NCBIfam" id="TIGR00730">
    <property type="entry name" value="Rossman fold protein, TIGR00730 family"/>
    <property type="match status" value="1"/>
</dbReference>
<dbReference type="PANTHER" id="PTHR31223:SF70">
    <property type="entry name" value="LOG FAMILY PROTEIN YJL055W"/>
    <property type="match status" value="1"/>
</dbReference>